<dbReference type="EMBL" id="LDOT01000006">
    <property type="protein sequence ID" value="KLV07299.1"/>
    <property type="molecule type" value="Genomic_DNA"/>
</dbReference>
<organism evidence="1 2">
    <name type="scientific">Photobacterium aquae</name>
    <dbReference type="NCBI Taxonomy" id="1195763"/>
    <lineage>
        <taxon>Bacteria</taxon>
        <taxon>Pseudomonadati</taxon>
        <taxon>Pseudomonadota</taxon>
        <taxon>Gammaproteobacteria</taxon>
        <taxon>Vibrionales</taxon>
        <taxon>Vibrionaceae</taxon>
        <taxon>Photobacterium</taxon>
    </lineage>
</organism>
<reference evidence="1 2" key="1">
    <citation type="submission" date="2015-05" db="EMBL/GenBank/DDBJ databases">
        <title>Photobacterium galathea sp. nov.</title>
        <authorList>
            <person name="Machado H."/>
            <person name="Gram L."/>
        </authorList>
    </citation>
    <scope>NUCLEOTIDE SEQUENCE [LARGE SCALE GENOMIC DNA]</scope>
    <source>
        <strain evidence="1 2">CGMCC 1.12159</strain>
    </source>
</reference>
<gene>
    <name evidence="1" type="ORF">ABT56_06070</name>
</gene>
<dbReference type="OrthoDB" id="6308600at2"/>
<dbReference type="SUPFAM" id="SSF56925">
    <property type="entry name" value="OMPA-like"/>
    <property type="match status" value="1"/>
</dbReference>
<dbReference type="Gene3D" id="2.40.160.20">
    <property type="match status" value="1"/>
</dbReference>
<accession>A0A0J1H6H0</accession>
<name>A0A0J1H6H0_9GAMM</name>
<comment type="caution">
    <text evidence="1">The sequence shown here is derived from an EMBL/GenBank/DDBJ whole genome shotgun (WGS) entry which is preliminary data.</text>
</comment>
<evidence type="ECO:0000313" key="1">
    <source>
        <dbReference type="EMBL" id="KLV07299.1"/>
    </source>
</evidence>
<sequence>MGYSFTNGLSDVNGINVEAEDDVHYALGLMTDLYNGRTGLYLSHQPTDFANITGSGSLTYAHLQSALYWETFNKATTYFGASLGATIIDADWSTDDLLFSAGLFGGIEFHLTQNLAVNLEGRWLASLVDSDTTTRCTLPTGEQDCNIRIDSEWMNQIQTNLGITYSF</sequence>
<dbReference type="InterPro" id="IPR011250">
    <property type="entry name" value="OMP/PagP_B-barrel"/>
</dbReference>
<protein>
    <recommendedName>
        <fullName evidence="3">Outer membrane protein beta-barrel domain-containing protein</fullName>
    </recommendedName>
</protein>
<dbReference type="PATRIC" id="fig|1195763.3.peg.1288"/>
<dbReference type="Proteomes" id="UP000036097">
    <property type="component" value="Unassembled WGS sequence"/>
</dbReference>
<evidence type="ECO:0000313" key="2">
    <source>
        <dbReference type="Proteomes" id="UP000036097"/>
    </source>
</evidence>
<keyword evidence="2" id="KW-1185">Reference proteome</keyword>
<dbReference type="AlphaFoldDB" id="A0A0J1H6H0"/>
<proteinExistence type="predicted"/>
<evidence type="ECO:0008006" key="3">
    <source>
        <dbReference type="Google" id="ProtNLM"/>
    </source>
</evidence>